<evidence type="ECO:0000313" key="1">
    <source>
        <dbReference type="EMBL" id="GKT37082.1"/>
    </source>
</evidence>
<evidence type="ECO:0000313" key="2">
    <source>
        <dbReference type="Proteomes" id="UP001057375"/>
    </source>
</evidence>
<dbReference type="InterPro" id="IPR035985">
    <property type="entry name" value="Ubiquitin-activating_enz"/>
</dbReference>
<keyword evidence="2" id="KW-1185">Reference proteome</keyword>
<sequence length="377" mass="41445">MSLLASEIKILDRQVRTWGIEAQLKIKKSCVMIIGSSPFASEIMKNTVLACPKELVVGIYEEEITSDIIDQSFLLTKADIDSFKPGNTAQLFSDRIGQLSPFVKVFYAKLIIKDNEYYVSSTNCPHIKPDSFLSSSLCSFNLVIGCSILHGPQIHALFSLATVMSPDTTIYLGDMSRKLGFMFPLHTSTLSLLKKTEKERKDSLSEIEQRRLHRYTGKFPEIASTLLSLLESPHSIPPSSPALPFPALHFLPLSVSIGALCSVYAVNALSGSGDQQFGILTARLNEDALPPEHLHPHTPASTLFSQQGDMNDISPVPAPMVSSIHARIEGELRAEQEARYASLTHEQERVLLETASSTMLSAIYSINNGSTISHVKL</sequence>
<name>A0ABQ5KXB0_9EUKA</name>
<dbReference type="SUPFAM" id="SSF69572">
    <property type="entry name" value="Activating enzymes of the ubiquitin-like proteins"/>
    <property type="match status" value="1"/>
</dbReference>
<reference evidence="1" key="1">
    <citation type="submission" date="2022-03" db="EMBL/GenBank/DDBJ databases">
        <title>Draft genome sequence of Aduncisulcus paluster, a free-living microaerophilic Fornicata.</title>
        <authorList>
            <person name="Yuyama I."/>
            <person name="Kume K."/>
            <person name="Tamura T."/>
            <person name="Inagaki Y."/>
            <person name="Hashimoto T."/>
        </authorList>
    </citation>
    <scope>NUCLEOTIDE SEQUENCE</scope>
    <source>
        <strain evidence="1">NY0171</strain>
    </source>
</reference>
<dbReference type="EMBL" id="BQXS01011378">
    <property type="protein sequence ID" value="GKT37082.1"/>
    <property type="molecule type" value="Genomic_DNA"/>
</dbReference>
<proteinExistence type="predicted"/>
<dbReference type="Gene3D" id="3.40.50.720">
    <property type="entry name" value="NAD(P)-binding Rossmann-like Domain"/>
    <property type="match status" value="1"/>
</dbReference>
<comment type="caution">
    <text evidence="1">The sequence shown here is derived from an EMBL/GenBank/DDBJ whole genome shotgun (WGS) entry which is preliminary data.</text>
</comment>
<gene>
    <name evidence="1" type="ORF">ADUPG1_009937</name>
</gene>
<dbReference type="Proteomes" id="UP001057375">
    <property type="component" value="Unassembled WGS sequence"/>
</dbReference>
<accession>A0ABQ5KXB0</accession>
<organism evidence="1 2">
    <name type="scientific">Aduncisulcus paluster</name>
    <dbReference type="NCBI Taxonomy" id="2918883"/>
    <lineage>
        <taxon>Eukaryota</taxon>
        <taxon>Metamonada</taxon>
        <taxon>Carpediemonas-like organisms</taxon>
        <taxon>Aduncisulcus</taxon>
    </lineage>
</organism>
<protein>
    <submittedName>
        <fullName evidence="1">Uncharacterized protein</fullName>
    </submittedName>
</protein>